<dbReference type="SMART" id="SM00855">
    <property type="entry name" value="PGAM"/>
    <property type="match status" value="1"/>
</dbReference>
<dbReference type="RefSeq" id="WP_193637751.1">
    <property type="nucleotide sequence ID" value="NZ_JADCSA010000005.1"/>
</dbReference>
<evidence type="ECO:0000313" key="2">
    <source>
        <dbReference type="Proteomes" id="UP000756387"/>
    </source>
</evidence>
<name>A0ABR9RS86_9ACTN</name>
<dbReference type="SUPFAM" id="SSF53254">
    <property type="entry name" value="Phosphoglycerate mutase-like"/>
    <property type="match status" value="1"/>
</dbReference>
<evidence type="ECO:0000313" key="1">
    <source>
        <dbReference type="EMBL" id="MBE7324434.1"/>
    </source>
</evidence>
<reference evidence="1 2" key="1">
    <citation type="submission" date="2020-10" db="EMBL/GenBank/DDBJ databases">
        <title>Nocardioides sp. isolated from sludge.</title>
        <authorList>
            <person name="Zhang X."/>
        </authorList>
    </citation>
    <scope>NUCLEOTIDE SEQUENCE [LARGE SCALE GENOMIC DNA]</scope>
    <source>
        <strain evidence="1 2">Y6</strain>
    </source>
</reference>
<keyword evidence="2" id="KW-1185">Reference proteome</keyword>
<dbReference type="Proteomes" id="UP000756387">
    <property type="component" value="Unassembled WGS sequence"/>
</dbReference>
<dbReference type="NCBIfam" id="TIGR03848">
    <property type="entry name" value="MSMEG_4193"/>
    <property type="match status" value="1"/>
</dbReference>
<dbReference type="Gene3D" id="3.40.50.1240">
    <property type="entry name" value="Phosphoglycerate mutase-like"/>
    <property type="match status" value="1"/>
</dbReference>
<dbReference type="Pfam" id="PF00300">
    <property type="entry name" value="His_Phos_1"/>
    <property type="match status" value="1"/>
</dbReference>
<dbReference type="InterPro" id="IPR022492">
    <property type="entry name" value="Phosphomutase_MSMEG4193_put"/>
</dbReference>
<dbReference type="EMBL" id="JADCSA010000005">
    <property type="protein sequence ID" value="MBE7324434.1"/>
    <property type="molecule type" value="Genomic_DNA"/>
</dbReference>
<proteinExistence type="predicted"/>
<dbReference type="InterPro" id="IPR029033">
    <property type="entry name" value="His_PPase_superfam"/>
</dbReference>
<dbReference type="InterPro" id="IPR050275">
    <property type="entry name" value="PGM_Phosphatase"/>
</dbReference>
<dbReference type="InterPro" id="IPR013078">
    <property type="entry name" value="His_Pase_superF_clade-1"/>
</dbReference>
<protein>
    <submittedName>
        <fullName evidence="1">MSMEG_4193 family putative phosphomutase</fullName>
    </submittedName>
</protein>
<organism evidence="1 2">
    <name type="scientific">Nocardioides malaquae</name>
    <dbReference type="NCBI Taxonomy" id="2773426"/>
    <lineage>
        <taxon>Bacteria</taxon>
        <taxon>Bacillati</taxon>
        <taxon>Actinomycetota</taxon>
        <taxon>Actinomycetes</taxon>
        <taxon>Propionibacteriales</taxon>
        <taxon>Nocardioidaceae</taxon>
        <taxon>Nocardioides</taxon>
    </lineage>
</organism>
<accession>A0ABR9RS86</accession>
<comment type="caution">
    <text evidence="1">The sequence shown here is derived from an EMBL/GenBank/DDBJ whole genome shotgun (WGS) entry which is preliminary data.</text>
</comment>
<gene>
    <name evidence="1" type="ORF">IEQ44_07195</name>
</gene>
<dbReference type="PANTHER" id="PTHR48100:SF2">
    <property type="entry name" value="CONSERVED PROTEIN"/>
    <property type="match status" value="1"/>
</dbReference>
<dbReference type="CDD" id="cd07067">
    <property type="entry name" value="HP_PGM_like"/>
    <property type="match status" value="1"/>
</dbReference>
<sequence>MATVLLVRHGRSTANTAGVLAGRTPGVHLDETGREQVRAVGERVSAVPLRLVATSPLERCRETADALLTGQISAVPLTVEDRLTECDYGAWQDGRIAELAKEPLWRTVQEHPSHATFPDGESLRAMASRAVAAVRDLDRRVEEEHGPEAVWAAVSHGDVIKSVLADALGAHLDQFQRIVVDPASVSVVRFSSARPYVVATNTHGGDLGWLATKVEGAGTAASVPGGGVGPTSTSPST</sequence>
<dbReference type="PANTHER" id="PTHR48100">
    <property type="entry name" value="BROAD-SPECIFICITY PHOSPHATASE YOR283W-RELATED"/>
    <property type="match status" value="1"/>
</dbReference>